<evidence type="ECO:0000313" key="2">
    <source>
        <dbReference type="Proteomes" id="UP000028582"/>
    </source>
</evidence>
<reference evidence="1 2" key="1">
    <citation type="submission" date="2013-11" db="EMBL/GenBank/DDBJ databases">
        <title>The Genome Sequence of Phytophthora parasitica P1976.</title>
        <authorList>
            <consortium name="The Broad Institute Genomics Platform"/>
            <person name="Russ C."/>
            <person name="Tyler B."/>
            <person name="Panabieres F."/>
            <person name="Shan W."/>
            <person name="Tripathy S."/>
            <person name="Grunwald N."/>
            <person name="Machado M."/>
            <person name="Johnson C.S."/>
            <person name="Walker B."/>
            <person name="Young S."/>
            <person name="Zeng Q."/>
            <person name="Gargeya S."/>
            <person name="Fitzgerald M."/>
            <person name="Haas B."/>
            <person name="Abouelleil A."/>
            <person name="Allen A.W."/>
            <person name="Alvarado L."/>
            <person name="Arachchi H.M."/>
            <person name="Berlin A.M."/>
            <person name="Chapman S.B."/>
            <person name="Gainer-Dewar J."/>
            <person name="Goldberg J."/>
            <person name="Griggs A."/>
            <person name="Gujja S."/>
            <person name="Hansen M."/>
            <person name="Howarth C."/>
            <person name="Imamovic A."/>
            <person name="Ireland A."/>
            <person name="Larimer J."/>
            <person name="McCowan C."/>
            <person name="Murphy C."/>
            <person name="Pearson M."/>
            <person name="Poon T.W."/>
            <person name="Priest M."/>
            <person name="Roberts A."/>
            <person name="Saif S."/>
            <person name="Shea T."/>
            <person name="Sisk P."/>
            <person name="Sykes S."/>
            <person name="Wortman J."/>
            <person name="Nusbaum C."/>
            <person name="Birren B."/>
        </authorList>
    </citation>
    <scope>NUCLEOTIDE SEQUENCE [LARGE SCALE GENOMIC DNA]</scope>
    <source>
        <strain evidence="1 2">P1976</strain>
    </source>
</reference>
<dbReference type="AlphaFoldDB" id="A0A081AVW4"/>
<gene>
    <name evidence="1" type="ORF">F444_02897</name>
</gene>
<dbReference type="EMBL" id="ANJA01000575">
    <property type="protein sequence ID" value="ETO83025.1"/>
    <property type="molecule type" value="Genomic_DNA"/>
</dbReference>
<name>A0A081AVW4_PHYNI</name>
<evidence type="ECO:0000313" key="1">
    <source>
        <dbReference type="EMBL" id="ETO83025.1"/>
    </source>
</evidence>
<accession>A0A081AVW4</accession>
<sequence>MDDLWSGNPSRLSRRILRLNVENDGWSPGRGP</sequence>
<protein>
    <submittedName>
        <fullName evidence="1">Uncharacterized protein</fullName>
    </submittedName>
</protein>
<comment type="caution">
    <text evidence="1">The sequence shown here is derived from an EMBL/GenBank/DDBJ whole genome shotgun (WGS) entry which is preliminary data.</text>
</comment>
<organism evidence="1 2">
    <name type="scientific">Phytophthora nicotianae P1976</name>
    <dbReference type="NCBI Taxonomy" id="1317066"/>
    <lineage>
        <taxon>Eukaryota</taxon>
        <taxon>Sar</taxon>
        <taxon>Stramenopiles</taxon>
        <taxon>Oomycota</taxon>
        <taxon>Peronosporomycetes</taxon>
        <taxon>Peronosporales</taxon>
        <taxon>Peronosporaceae</taxon>
        <taxon>Phytophthora</taxon>
    </lineage>
</organism>
<dbReference type="Proteomes" id="UP000028582">
    <property type="component" value="Unassembled WGS sequence"/>
</dbReference>
<proteinExistence type="predicted"/>